<evidence type="ECO:0000313" key="2">
    <source>
        <dbReference type="Proteomes" id="UP001212097"/>
    </source>
</evidence>
<gene>
    <name evidence="1" type="ORF">O6R08_09850</name>
</gene>
<evidence type="ECO:0000313" key="1">
    <source>
        <dbReference type="EMBL" id="WCC81231.1"/>
    </source>
</evidence>
<sequence>MYLLACAQRSSKHTISPSKSTEKIDGVVATIMAVDRAIRRTGDHHTSSVCGQFGLLVL</sequence>
<proteinExistence type="predicted"/>
<dbReference type="Proteomes" id="UP001212097">
    <property type="component" value="Chromosome"/>
</dbReference>
<dbReference type="RefSeq" id="WP_237721899.1">
    <property type="nucleotide sequence ID" value="NZ_CP115668.1"/>
</dbReference>
<organism evidence="1 2">
    <name type="scientific">Cutibacterium equinum</name>
    <dbReference type="NCBI Taxonomy" id="3016342"/>
    <lineage>
        <taxon>Bacteria</taxon>
        <taxon>Bacillati</taxon>
        <taxon>Actinomycetota</taxon>
        <taxon>Actinomycetes</taxon>
        <taxon>Propionibacteriales</taxon>
        <taxon>Propionibacteriaceae</taxon>
        <taxon>Cutibacterium</taxon>
    </lineage>
</organism>
<protein>
    <submittedName>
        <fullName evidence="1">Uncharacterized protein</fullName>
    </submittedName>
</protein>
<dbReference type="EMBL" id="CP115668">
    <property type="protein sequence ID" value="WCC81231.1"/>
    <property type="molecule type" value="Genomic_DNA"/>
</dbReference>
<reference evidence="1 2" key="2">
    <citation type="submission" date="2023-06" db="EMBL/GenBank/DDBJ databases">
        <title>The Gram-positive Non-spore-bearing Anaerobic Bacilli of Human Feces.</title>
        <authorList>
            <person name="Eggerth A.H."/>
        </authorList>
    </citation>
    <scope>NUCLEOTIDE SEQUENCE [LARGE SCALE GENOMIC DNA]</scope>
    <source>
        <strain evidence="1 2">CBA3108</strain>
    </source>
</reference>
<keyword evidence="2" id="KW-1185">Reference proteome</keyword>
<reference evidence="1 2" key="1">
    <citation type="submission" date="2023-01" db="EMBL/GenBank/DDBJ databases">
        <authorList>
            <person name="Lee S.H."/>
            <person name="Jung H.S."/>
            <person name="Yun J.U."/>
        </authorList>
    </citation>
    <scope>NUCLEOTIDE SEQUENCE [LARGE SCALE GENOMIC DNA]</scope>
    <source>
        <strain evidence="1 2">CBA3108</strain>
    </source>
</reference>
<accession>A0ABY7R1P9</accession>
<name>A0ABY7R1P9_9ACTN</name>